<sequence>MNSEDNQQSEASETSRLVEEPSSSQAPSSDYNKTSKTISTREQTITVSPTSSESDEMKRAIAKKLIERYFYQLSDGCGKPNCSNKNCASSGSVEALSPNQAAARAIQLYSQEAELCELHPAKVAKTQDCKANVDDGSGTKTPQSRRGRDFPHSSKSSQDISLAEEQNVNVSSIDEEILNKLLDDCKLTNSYAPLIRRLGNCFSSRESICRSFQKMPTAHIDAMLEKAPKDLKNLKKEDFRTLEGDLDKDEDSSDNSDKPSDPHHSNVDFVSLRRAMARLYEENSGAFETLNQTIQNLATSLCVDLIRYANDYDLIEDIVTVFVILFEIIVIGSSELMEIALPKLLQAATYLPVWAQARLAAIWAKHRASGLQSLLQTLQQLISVHVVAGMGGGCLIQDNDAVVCATKVMKIVYYASMLAGTLDSSKYREDEETESKTTSTFEDESLFSFTKTVLSIDDPLSSAMGINVLDSRKPFVSFEDFYNEPLSEAIEMDTDYLNYKSRKLGTFLSVQVTFRLCRKNGLSPEFRVGIMSWRRHSKRKLTLTCWQQVEDSFVSLEIIISDDSCAVTSTSPRLLVSLEDLASNQILVWKYADDKISIFSFADATKFSYMLYSFILTPATKTLALYYDSRIRMYSERRNNILTTQFAGEPPNPYLNLKVRRDNIIDDALVELELIAMGNPKDLKKQLVVEFIGEQGIDEGGLSKEFFQLVVEQIFNPDYGMFTYQEDTRTVWFNSTSFENEAQFTLIGIVLGLAIYNNIILAVNFPMVVYRKLMGCKGSFADLEDFNPAFSNSLKSMLNYQESDMEEVFTQTFQIMYKDVFGNTMTHDLKPNGSEIFVNQDNKQEFVDLYTDYLLNVSVAKQFKAFKRGFQMVTDESPLHLLFRPEEVEVLVCGSKKFDFDELEKATEYEGGYTKESRIIKQFWEIIHALPMDLKRKLLEFTTGSDRVPVGGLSKLKLVIARNGPDSDRLPTSHTCFNVLLLPEYTDKQKLEDRLMKAISYSKGFGML</sequence>
<dbReference type="GO" id="GO:0000502">
    <property type="term" value="C:proteasome complex"/>
    <property type="evidence" value="ECO:0007669"/>
    <property type="project" value="UniProtKB-KW"/>
</dbReference>
<dbReference type="InterPro" id="IPR035983">
    <property type="entry name" value="Hect_E3_ubiquitin_ligase"/>
</dbReference>
<dbReference type="Proteomes" id="UP001151699">
    <property type="component" value="Chromosome A"/>
</dbReference>
<evidence type="ECO:0000256" key="4">
    <source>
        <dbReference type="ARBA" id="ARBA00012485"/>
    </source>
</evidence>
<dbReference type="PANTHER" id="PTHR45700">
    <property type="entry name" value="UBIQUITIN-PROTEIN LIGASE E3C"/>
    <property type="match status" value="1"/>
</dbReference>
<dbReference type="GO" id="GO:0010604">
    <property type="term" value="P:positive regulation of macromolecule metabolic process"/>
    <property type="evidence" value="ECO:0007669"/>
    <property type="project" value="UniProtKB-ARBA"/>
</dbReference>
<proteinExistence type="predicted"/>
<keyword evidence="8" id="KW-0479">Metal-binding</keyword>
<dbReference type="GO" id="GO:0016874">
    <property type="term" value="F:ligase activity"/>
    <property type="evidence" value="ECO:0007669"/>
    <property type="project" value="UniProtKB-KW"/>
</dbReference>
<dbReference type="InterPro" id="IPR042556">
    <property type="entry name" value="AZUL_sf"/>
</dbReference>
<protein>
    <recommendedName>
        <fullName evidence="15">Ubiquitin-protein ligase E3A</fullName>
        <ecNumber evidence="4">2.3.2.26</ecNumber>
    </recommendedName>
    <alternativeName>
        <fullName evidence="17">HECT-type ubiquitin transferase E3A</fullName>
    </alternativeName>
    <alternativeName>
        <fullName evidence="16">Oncogenic protein-associated protein E6-AP</fullName>
    </alternativeName>
</protein>
<evidence type="ECO:0000256" key="8">
    <source>
        <dbReference type="ARBA" id="ARBA00022723"/>
    </source>
</evidence>
<keyword evidence="20" id="KW-0472">Membrane</keyword>
<dbReference type="Pfam" id="PF16558">
    <property type="entry name" value="AZUL"/>
    <property type="match status" value="1"/>
</dbReference>
<dbReference type="FunFam" id="3.30.2160.10:FF:000004">
    <property type="entry name" value="probable E3 ubiquitin-protein ligase HERC4 isoform X1"/>
    <property type="match status" value="1"/>
</dbReference>
<feature type="active site" description="Glycyl thioester intermediate" evidence="18">
    <location>
        <position position="976"/>
    </location>
</feature>
<comment type="subcellular location">
    <subcellularLocation>
        <location evidence="3">Cytoplasm</location>
    </subcellularLocation>
    <subcellularLocation>
        <location evidence="2">Nucleus</location>
    </subcellularLocation>
</comment>
<evidence type="ECO:0000313" key="22">
    <source>
        <dbReference type="EMBL" id="KAJ6648241.1"/>
    </source>
</evidence>
<dbReference type="GO" id="GO:0080090">
    <property type="term" value="P:regulation of primary metabolic process"/>
    <property type="evidence" value="ECO:0007669"/>
    <property type="project" value="UniProtKB-ARBA"/>
</dbReference>
<evidence type="ECO:0000256" key="11">
    <source>
        <dbReference type="ARBA" id="ARBA00022833"/>
    </source>
</evidence>
<keyword evidence="20" id="KW-1133">Transmembrane helix</keyword>
<keyword evidence="13" id="KW-0090">Biological rhythms</keyword>
<keyword evidence="12" id="KW-0647">Proteasome</keyword>
<dbReference type="InterPro" id="IPR032353">
    <property type="entry name" value="AZUL"/>
</dbReference>
<keyword evidence="9" id="KW-0863">Zinc-finger</keyword>
<feature type="compositionally biased region" description="Polar residues" evidence="19">
    <location>
        <begin position="153"/>
        <end position="163"/>
    </location>
</feature>
<organism evidence="22 23">
    <name type="scientific">Pseudolycoriella hygida</name>
    <dbReference type="NCBI Taxonomy" id="35572"/>
    <lineage>
        <taxon>Eukaryota</taxon>
        <taxon>Metazoa</taxon>
        <taxon>Ecdysozoa</taxon>
        <taxon>Arthropoda</taxon>
        <taxon>Hexapoda</taxon>
        <taxon>Insecta</taxon>
        <taxon>Pterygota</taxon>
        <taxon>Neoptera</taxon>
        <taxon>Endopterygota</taxon>
        <taxon>Diptera</taxon>
        <taxon>Nematocera</taxon>
        <taxon>Sciaroidea</taxon>
        <taxon>Sciaridae</taxon>
        <taxon>Pseudolycoriella</taxon>
    </lineage>
</organism>
<dbReference type="FunFam" id="3.90.1750.10:FF:000008">
    <property type="entry name" value="Putative ubiquitin-protein ligase E3A"/>
    <property type="match status" value="1"/>
</dbReference>
<evidence type="ECO:0000256" key="9">
    <source>
        <dbReference type="ARBA" id="ARBA00022771"/>
    </source>
</evidence>
<dbReference type="PROSITE" id="PS50237">
    <property type="entry name" value="HECT"/>
    <property type="match status" value="1"/>
</dbReference>
<dbReference type="GO" id="GO:0008270">
    <property type="term" value="F:zinc ion binding"/>
    <property type="evidence" value="ECO:0007669"/>
    <property type="project" value="UniProtKB-KW"/>
</dbReference>
<dbReference type="GO" id="GO:0000209">
    <property type="term" value="P:protein polyubiquitination"/>
    <property type="evidence" value="ECO:0007669"/>
    <property type="project" value="InterPro"/>
</dbReference>
<dbReference type="InterPro" id="IPR000569">
    <property type="entry name" value="HECT_dom"/>
</dbReference>
<dbReference type="SMART" id="SM00119">
    <property type="entry name" value="HECTc"/>
    <property type="match status" value="1"/>
</dbReference>
<dbReference type="GO" id="GO:0048511">
    <property type="term" value="P:rhythmic process"/>
    <property type="evidence" value="ECO:0007669"/>
    <property type="project" value="UniProtKB-KW"/>
</dbReference>
<dbReference type="OrthoDB" id="5981550at2759"/>
<evidence type="ECO:0000256" key="2">
    <source>
        <dbReference type="ARBA" id="ARBA00004123"/>
    </source>
</evidence>
<name>A0A9Q0NEU7_9DIPT</name>
<feature type="compositionally biased region" description="Basic and acidic residues" evidence="19">
    <location>
        <begin position="255"/>
        <end position="266"/>
    </location>
</feature>
<evidence type="ECO:0000259" key="21">
    <source>
        <dbReference type="PROSITE" id="PS50237"/>
    </source>
</evidence>
<dbReference type="Gene3D" id="3.90.1750.10">
    <property type="entry name" value="Hect, E3 ligase catalytic domains"/>
    <property type="match status" value="1"/>
</dbReference>
<evidence type="ECO:0000256" key="14">
    <source>
        <dbReference type="ARBA" id="ARBA00023242"/>
    </source>
</evidence>
<feature type="region of interest" description="Disordered" evidence="19">
    <location>
        <begin position="1"/>
        <end position="56"/>
    </location>
</feature>
<evidence type="ECO:0000256" key="15">
    <source>
        <dbReference type="ARBA" id="ARBA00067504"/>
    </source>
</evidence>
<keyword evidence="22" id="KW-0436">Ligase</keyword>
<feature type="region of interest" description="Disordered" evidence="19">
    <location>
        <begin position="242"/>
        <end position="266"/>
    </location>
</feature>
<dbReference type="SUPFAM" id="SSF56204">
    <property type="entry name" value="Hect, E3 ligase catalytic domain"/>
    <property type="match status" value="1"/>
</dbReference>
<evidence type="ECO:0000313" key="23">
    <source>
        <dbReference type="Proteomes" id="UP001151699"/>
    </source>
</evidence>
<dbReference type="GO" id="GO:0009966">
    <property type="term" value="P:regulation of signal transduction"/>
    <property type="evidence" value="ECO:0007669"/>
    <property type="project" value="UniProtKB-ARBA"/>
</dbReference>
<gene>
    <name evidence="22" type="primary">Ube3a</name>
    <name evidence="22" type="ORF">Bhyg_03468</name>
</gene>
<keyword evidence="20" id="KW-0812">Transmembrane</keyword>
<dbReference type="GO" id="GO:0048513">
    <property type="term" value="P:animal organ development"/>
    <property type="evidence" value="ECO:0007669"/>
    <property type="project" value="UniProtKB-ARBA"/>
</dbReference>
<dbReference type="Pfam" id="PF00632">
    <property type="entry name" value="HECT"/>
    <property type="match status" value="1"/>
</dbReference>
<accession>A0A9Q0NEU7</accession>
<evidence type="ECO:0000256" key="5">
    <source>
        <dbReference type="ARBA" id="ARBA00022490"/>
    </source>
</evidence>
<dbReference type="FunFam" id="3.30.2410.10:FF:000003">
    <property type="entry name" value="probable E3 ubiquitin-protein ligase HERC4 isoform X1"/>
    <property type="match status" value="1"/>
</dbReference>
<keyword evidence="7" id="KW-0808">Transferase</keyword>
<dbReference type="GO" id="GO:0006511">
    <property type="term" value="P:ubiquitin-dependent protein catabolic process"/>
    <property type="evidence" value="ECO:0007669"/>
    <property type="project" value="UniProtKB-ARBA"/>
</dbReference>
<dbReference type="PANTHER" id="PTHR45700:SF8">
    <property type="entry name" value="HECT-TYPE E3 UBIQUITIN TRANSFERASE"/>
    <property type="match status" value="1"/>
</dbReference>
<keyword evidence="6" id="KW-0597">Phosphoprotein</keyword>
<reference evidence="22" key="1">
    <citation type="submission" date="2022-07" db="EMBL/GenBank/DDBJ databases">
        <authorList>
            <person name="Trinca V."/>
            <person name="Uliana J.V.C."/>
            <person name="Torres T.T."/>
            <person name="Ward R.J."/>
            <person name="Monesi N."/>
        </authorList>
    </citation>
    <scope>NUCLEOTIDE SEQUENCE</scope>
    <source>
        <strain evidence="22">HSMRA1968</strain>
        <tissue evidence="22">Whole embryos</tissue>
    </source>
</reference>
<dbReference type="CDD" id="cd00078">
    <property type="entry name" value="HECTc"/>
    <property type="match status" value="1"/>
</dbReference>
<evidence type="ECO:0000256" key="7">
    <source>
        <dbReference type="ARBA" id="ARBA00022679"/>
    </source>
</evidence>
<dbReference type="GO" id="GO:0005634">
    <property type="term" value="C:nucleus"/>
    <property type="evidence" value="ECO:0007669"/>
    <property type="project" value="UniProtKB-SubCell"/>
</dbReference>
<evidence type="ECO:0000256" key="20">
    <source>
        <dbReference type="SAM" id="Phobius"/>
    </source>
</evidence>
<feature type="region of interest" description="Disordered" evidence="19">
    <location>
        <begin position="129"/>
        <end position="163"/>
    </location>
</feature>
<dbReference type="EC" id="2.3.2.26" evidence="4"/>
<dbReference type="GO" id="GO:0030518">
    <property type="term" value="P:nuclear receptor-mediated steroid hormone signaling pathway"/>
    <property type="evidence" value="ECO:0007669"/>
    <property type="project" value="UniProtKB-ARBA"/>
</dbReference>
<comment type="caution">
    <text evidence="22">The sequence shown here is derived from an EMBL/GenBank/DDBJ whole genome shotgun (WGS) entry which is preliminary data.</text>
</comment>
<feature type="domain" description="HECT" evidence="21">
    <location>
        <begin position="679"/>
        <end position="1008"/>
    </location>
</feature>
<feature type="transmembrane region" description="Helical" evidence="20">
    <location>
        <begin position="744"/>
        <end position="765"/>
    </location>
</feature>
<comment type="catalytic activity">
    <reaction evidence="1">
        <text>S-ubiquitinyl-[E2 ubiquitin-conjugating enzyme]-L-cysteine + [acceptor protein]-L-lysine = [E2 ubiquitin-conjugating enzyme]-L-cysteine + N(6)-ubiquitinyl-[acceptor protein]-L-lysine.</text>
        <dbReference type="EC" id="2.3.2.26"/>
    </reaction>
</comment>
<keyword evidence="14" id="KW-0539">Nucleus</keyword>
<evidence type="ECO:0000256" key="17">
    <source>
        <dbReference type="ARBA" id="ARBA00077264"/>
    </source>
</evidence>
<dbReference type="AlphaFoldDB" id="A0A9Q0NEU7"/>
<dbReference type="GO" id="GO:0005737">
    <property type="term" value="C:cytoplasm"/>
    <property type="evidence" value="ECO:0007669"/>
    <property type="project" value="UniProtKB-SubCell"/>
</dbReference>
<keyword evidence="11" id="KW-0862">Zinc</keyword>
<dbReference type="Gene3D" id="6.10.130.10">
    <property type="entry name" value="Ubiquitin-protein ligase E3A, N-terminal zinc-binding domain (AZUL)"/>
    <property type="match status" value="1"/>
</dbReference>
<dbReference type="GO" id="GO:0042752">
    <property type="term" value="P:regulation of circadian rhythm"/>
    <property type="evidence" value="ECO:0007669"/>
    <property type="project" value="UniProtKB-ARBA"/>
</dbReference>
<dbReference type="GO" id="GO:0061630">
    <property type="term" value="F:ubiquitin protein ligase activity"/>
    <property type="evidence" value="ECO:0007669"/>
    <property type="project" value="UniProtKB-EC"/>
</dbReference>
<dbReference type="EMBL" id="WJQU01000001">
    <property type="protein sequence ID" value="KAJ6648241.1"/>
    <property type="molecule type" value="Genomic_DNA"/>
</dbReference>
<evidence type="ECO:0000256" key="16">
    <source>
        <dbReference type="ARBA" id="ARBA00077235"/>
    </source>
</evidence>
<dbReference type="InterPro" id="IPR044611">
    <property type="entry name" value="E3A/B/C-like"/>
</dbReference>
<keyword evidence="5" id="KW-0963">Cytoplasm</keyword>
<keyword evidence="10 18" id="KW-0833">Ubl conjugation pathway</keyword>
<dbReference type="Gene3D" id="3.30.2160.10">
    <property type="entry name" value="Hect, E3 ligase catalytic domain"/>
    <property type="match status" value="1"/>
</dbReference>
<dbReference type="GO" id="GO:0048731">
    <property type="term" value="P:system development"/>
    <property type="evidence" value="ECO:0007669"/>
    <property type="project" value="UniProtKB-ARBA"/>
</dbReference>
<evidence type="ECO:0000256" key="6">
    <source>
        <dbReference type="ARBA" id="ARBA00022553"/>
    </source>
</evidence>
<evidence type="ECO:0000256" key="13">
    <source>
        <dbReference type="ARBA" id="ARBA00023108"/>
    </source>
</evidence>
<evidence type="ECO:0000256" key="18">
    <source>
        <dbReference type="PROSITE-ProRule" id="PRU00104"/>
    </source>
</evidence>
<evidence type="ECO:0000256" key="3">
    <source>
        <dbReference type="ARBA" id="ARBA00004496"/>
    </source>
</evidence>
<evidence type="ECO:0000256" key="12">
    <source>
        <dbReference type="ARBA" id="ARBA00022942"/>
    </source>
</evidence>
<feature type="compositionally biased region" description="Polar residues" evidence="19">
    <location>
        <begin position="1"/>
        <end position="52"/>
    </location>
</feature>
<evidence type="ECO:0000256" key="19">
    <source>
        <dbReference type="SAM" id="MobiDB-lite"/>
    </source>
</evidence>
<dbReference type="Gene3D" id="3.30.2410.10">
    <property type="entry name" value="Hect, E3 ligase catalytic domain"/>
    <property type="match status" value="1"/>
</dbReference>
<keyword evidence="23" id="KW-1185">Reference proteome</keyword>
<evidence type="ECO:0000256" key="10">
    <source>
        <dbReference type="ARBA" id="ARBA00022786"/>
    </source>
</evidence>
<evidence type="ECO:0000256" key="1">
    <source>
        <dbReference type="ARBA" id="ARBA00000885"/>
    </source>
</evidence>